<keyword evidence="2" id="KW-1185">Reference proteome</keyword>
<proteinExistence type="predicted"/>
<dbReference type="InterPro" id="IPR029058">
    <property type="entry name" value="AB_hydrolase_fold"/>
</dbReference>
<organism evidence="1 2">
    <name type="scientific">Prauserella oleivorans</name>
    <dbReference type="NCBI Taxonomy" id="1478153"/>
    <lineage>
        <taxon>Bacteria</taxon>
        <taxon>Bacillati</taxon>
        <taxon>Actinomycetota</taxon>
        <taxon>Actinomycetes</taxon>
        <taxon>Pseudonocardiales</taxon>
        <taxon>Pseudonocardiaceae</taxon>
        <taxon>Prauserella</taxon>
    </lineage>
</organism>
<dbReference type="InterPro" id="IPR000801">
    <property type="entry name" value="Esterase-like"/>
</dbReference>
<protein>
    <submittedName>
        <fullName evidence="1">Alpha/beta hydrolase</fullName>
    </submittedName>
</protein>
<dbReference type="SUPFAM" id="SSF53474">
    <property type="entry name" value="alpha/beta-Hydrolases"/>
    <property type="match status" value="1"/>
</dbReference>
<dbReference type="PANTHER" id="PTHR48098">
    <property type="entry name" value="ENTEROCHELIN ESTERASE-RELATED"/>
    <property type="match status" value="1"/>
</dbReference>
<dbReference type="InterPro" id="IPR050583">
    <property type="entry name" value="Mycobacterial_A85_antigen"/>
</dbReference>
<keyword evidence="1" id="KW-0378">Hydrolase</keyword>
<dbReference type="Gene3D" id="3.40.50.1820">
    <property type="entry name" value="alpha/beta hydrolase"/>
    <property type="match status" value="1"/>
</dbReference>
<evidence type="ECO:0000313" key="2">
    <source>
        <dbReference type="Proteomes" id="UP001597478"/>
    </source>
</evidence>
<dbReference type="PANTHER" id="PTHR48098:SF1">
    <property type="entry name" value="DIACYLGLYCEROL ACYLTRANSFERASE_MYCOLYLTRANSFERASE AG85A"/>
    <property type="match status" value="1"/>
</dbReference>
<dbReference type="EMBL" id="JBHUOF010000003">
    <property type="protein sequence ID" value="MFD2798439.1"/>
    <property type="molecule type" value="Genomic_DNA"/>
</dbReference>
<gene>
    <name evidence="1" type="ORF">ACFS2C_03425</name>
</gene>
<sequence>MTATVLAAPGSDSPSPYQRLLLPAVAPPAATGVTRTERVYSRARGRKVDLVFTLPTRTPPRGMPMSLLLHGRFGTAHSAAPRGLLDGLTQQVGAGSVPPFGFVAVDGGPSSYWQADRTGDDPMAMLLDEVPRWLRERGLAGSDGTPFAVAGTSMGGFGALLYARRRRERRKPVEAIGTIAPALMTSWTRMRKRGAFTSEAEWAELDPLHNLDATRGIPTAVWCGTSDPFIVGVRQFVARARPALVRISEGGHTSDFFSSTVPELVRFLGSHVPNAGPD</sequence>
<accession>A0ABW5W4L9</accession>
<reference evidence="2" key="1">
    <citation type="journal article" date="2019" name="Int. J. Syst. Evol. Microbiol.">
        <title>The Global Catalogue of Microorganisms (GCM) 10K type strain sequencing project: providing services to taxonomists for standard genome sequencing and annotation.</title>
        <authorList>
            <consortium name="The Broad Institute Genomics Platform"/>
            <consortium name="The Broad Institute Genome Sequencing Center for Infectious Disease"/>
            <person name="Wu L."/>
            <person name="Ma J."/>
        </authorList>
    </citation>
    <scope>NUCLEOTIDE SEQUENCE [LARGE SCALE GENOMIC DNA]</scope>
    <source>
        <strain evidence="2">IBRC-M 10906</strain>
    </source>
</reference>
<name>A0ABW5W4L9_9PSEU</name>
<dbReference type="Pfam" id="PF00756">
    <property type="entry name" value="Esterase"/>
    <property type="match status" value="1"/>
</dbReference>
<dbReference type="RefSeq" id="WP_377384131.1">
    <property type="nucleotide sequence ID" value="NZ_JBHSAN010000001.1"/>
</dbReference>
<evidence type="ECO:0000313" key="1">
    <source>
        <dbReference type="EMBL" id="MFD2798439.1"/>
    </source>
</evidence>
<dbReference type="GO" id="GO:0016787">
    <property type="term" value="F:hydrolase activity"/>
    <property type="evidence" value="ECO:0007669"/>
    <property type="project" value="UniProtKB-KW"/>
</dbReference>
<dbReference type="Proteomes" id="UP001597478">
    <property type="component" value="Unassembled WGS sequence"/>
</dbReference>
<comment type="caution">
    <text evidence="1">The sequence shown here is derived from an EMBL/GenBank/DDBJ whole genome shotgun (WGS) entry which is preliminary data.</text>
</comment>